<evidence type="ECO:0000256" key="1">
    <source>
        <dbReference type="SAM" id="MobiDB-lite"/>
    </source>
</evidence>
<dbReference type="SUPFAM" id="SSF50978">
    <property type="entry name" value="WD40 repeat-like"/>
    <property type="match status" value="1"/>
</dbReference>
<reference evidence="2" key="1">
    <citation type="submission" date="2013-10" db="EMBL/GenBank/DDBJ databases">
        <title>Genomic analysis of the causative agents of coccidiosis in chickens.</title>
        <authorList>
            <person name="Reid A.J."/>
            <person name="Blake D."/>
            <person name="Billington K."/>
            <person name="Browne H."/>
            <person name="Dunn M."/>
            <person name="Hung S."/>
            <person name="Kawahara F."/>
            <person name="Miranda-Saavedra D."/>
            <person name="Mourier T."/>
            <person name="Nagra H."/>
            <person name="Otto T.D."/>
            <person name="Rawlings N."/>
            <person name="Sanchez A."/>
            <person name="Sanders M."/>
            <person name="Subramaniam C."/>
            <person name="Tay Y."/>
            <person name="Dear P."/>
            <person name="Doerig C."/>
            <person name="Gruber A."/>
            <person name="Parkinson J."/>
            <person name="Shirley M."/>
            <person name="Wan K.L."/>
            <person name="Berriman M."/>
            <person name="Tomley F."/>
            <person name="Pain A."/>
        </authorList>
    </citation>
    <scope>NUCLEOTIDE SEQUENCE [LARGE SCALE GENOMIC DNA]</scope>
    <source>
        <strain evidence="2">Weybridge</strain>
    </source>
</reference>
<dbReference type="InterPro" id="IPR046351">
    <property type="entry name" value="UTP4"/>
</dbReference>
<protein>
    <recommendedName>
        <fullName evidence="4">WD domain, G-beta repeat-containing protein</fullName>
    </recommendedName>
</protein>
<dbReference type="GO" id="GO:0000462">
    <property type="term" value="P:maturation of SSU-rRNA from tricistronic rRNA transcript (SSU-rRNA, 5.8S rRNA, LSU-rRNA)"/>
    <property type="evidence" value="ECO:0007669"/>
    <property type="project" value="InterPro"/>
</dbReference>
<dbReference type="SUPFAM" id="SSF50998">
    <property type="entry name" value="Quinoprotein alcohol dehydrogenase-like"/>
    <property type="match status" value="1"/>
</dbReference>
<feature type="region of interest" description="Disordered" evidence="1">
    <location>
        <begin position="900"/>
        <end position="944"/>
    </location>
</feature>
<feature type="region of interest" description="Disordered" evidence="1">
    <location>
        <begin position="832"/>
        <end position="859"/>
    </location>
</feature>
<feature type="region of interest" description="Disordered" evidence="1">
    <location>
        <begin position="736"/>
        <end position="763"/>
    </location>
</feature>
<dbReference type="GO" id="GO:0032040">
    <property type="term" value="C:small-subunit processome"/>
    <property type="evidence" value="ECO:0007669"/>
    <property type="project" value="TreeGrafter"/>
</dbReference>
<organism evidence="2 3">
    <name type="scientific">Eimeria maxima</name>
    <name type="common">Coccidian parasite</name>
    <dbReference type="NCBI Taxonomy" id="5804"/>
    <lineage>
        <taxon>Eukaryota</taxon>
        <taxon>Sar</taxon>
        <taxon>Alveolata</taxon>
        <taxon>Apicomplexa</taxon>
        <taxon>Conoidasida</taxon>
        <taxon>Coccidia</taxon>
        <taxon>Eucoccidiorida</taxon>
        <taxon>Eimeriorina</taxon>
        <taxon>Eimeriidae</taxon>
        <taxon>Eimeria</taxon>
    </lineage>
</organism>
<dbReference type="Proteomes" id="UP000030763">
    <property type="component" value="Unassembled WGS sequence"/>
</dbReference>
<proteinExistence type="predicted"/>
<reference evidence="2" key="2">
    <citation type="submission" date="2013-10" db="EMBL/GenBank/DDBJ databases">
        <authorList>
            <person name="Aslett M."/>
        </authorList>
    </citation>
    <scope>NUCLEOTIDE SEQUENCE [LARGE SCALE GENOMIC DNA]</scope>
    <source>
        <strain evidence="2">Weybridge</strain>
    </source>
</reference>
<sequence>METAILSCRCIDSQPPSSVEALQFSPDGRWLAVGRSSGIVEIFSSVSRHLKLRLSTVSCSSVRNIIWLPLTLRAAASSALSEAGGVTTEQTEFNDVTIVSLFEWRLVTTGLHGVITSWNLRTCRVQAECPSNGGAVFFLCRCPPEIGLPSFAAACDDGRVRLLHVSGIADKACREQSDDPYVGVISSDNESTEEIQVTHTLPKTKSRLLSVCWYSRDLIFAGNATSCILRFSRSGPQSAFVADGQMALESKFFTGDSKSDNSPTLVWNLRALRRRSLLLSGDSRGRITLWSLPTCVPLQTLHVHVADVLDMQLMVCIDSLIADGNHSDAQTVKRKEEVVLSVGVDGKLSAISRTEEDRWVVRACRYPHLCDSQALACLPKVPGGPDGSLIVTGAADGSIKWMRNLTELAGLKAPCLPFCLSPTLRGLQRPKVIWKKRLLVCPSATEIGIWHIEDGALNNSGAVEDSKSAEPSQSPLIKLAKISLQNQSKINCCDAAKDGQLLAVGGNDGLHLFAFHVKELEIQDLQCLGACRIREMVTALQFVSRSILACCYFSNKSRKTANYRRLRGDARSAESVSASESVGSGAAENTHKSRGRAEDEGCISVTPKKWICKEVPCLREAEALPDRLGETDGTFCLSFIKVSTGTELASVRDLPFPVVHMDLSPDRKKLGCLNSNSSIFVFDVDSLELMYFLPNIFRRGENVASFCFSPDSARLFVLGTRNGYFLTDVNEFDSSLAKSDENNKGEAKTDTKNNKKLQKQRRNVRSIPARLLSREDGSIVHCKWVEDERTAYVLCMTPSSLYKLSLDDVTSSMDVENRPQKKPGGEIRLLNLSSDSEEDRDYQDSSCSSQARSVPRQLKKLRGQRPVIISPAPAYAAPFCVPRVLPASLSRQDNNEDLRFLWNSQGSPSGATPGGTDSTRSTATTPGDSPVSHQRADKEATAEVSNKKRMFNSITRTARLLRLSDNKGFVGFALEKCDGQTAAKMLPCPNGPCSRALVLLEVLNTGAPNESSLPPFNRKRYGT</sequence>
<evidence type="ECO:0008006" key="4">
    <source>
        <dbReference type="Google" id="ProtNLM"/>
    </source>
</evidence>
<dbReference type="EMBL" id="HG719580">
    <property type="protein sequence ID" value="CDJ58290.1"/>
    <property type="molecule type" value="Genomic_DNA"/>
</dbReference>
<feature type="compositionally biased region" description="Polar residues" evidence="1">
    <location>
        <begin position="902"/>
        <end position="927"/>
    </location>
</feature>
<dbReference type="VEuPathDB" id="ToxoDB:EMWEY_00049390"/>
<name>U6M9E0_EIMMA</name>
<dbReference type="InterPro" id="IPR011047">
    <property type="entry name" value="Quinoprotein_ADH-like_sf"/>
</dbReference>
<dbReference type="InterPro" id="IPR036322">
    <property type="entry name" value="WD40_repeat_dom_sf"/>
</dbReference>
<gene>
    <name evidence="2" type="ORF">EMWEY_00049390</name>
</gene>
<accession>U6M9E0</accession>
<dbReference type="OrthoDB" id="8883818at2759"/>
<dbReference type="SMART" id="SM00320">
    <property type="entry name" value="WD40"/>
    <property type="match status" value="6"/>
</dbReference>
<dbReference type="AlphaFoldDB" id="U6M9E0"/>
<dbReference type="GO" id="GO:0034455">
    <property type="term" value="C:t-UTP complex"/>
    <property type="evidence" value="ECO:0007669"/>
    <property type="project" value="TreeGrafter"/>
</dbReference>
<evidence type="ECO:0000313" key="2">
    <source>
        <dbReference type="EMBL" id="CDJ58290.1"/>
    </source>
</evidence>
<dbReference type="Gene3D" id="2.130.10.10">
    <property type="entry name" value="YVTN repeat-like/Quinoprotein amine dehydrogenase"/>
    <property type="match status" value="3"/>
</dbReference>
<dbReference type="GO" id="GO:0003723">
    <property type="term" value="F:RNA binding"/>
    <property type="evidence" value="ECO:0007669"/>
    <property type="project" value="TreeGrafter"/>
</dbReference>
<dbReference type="OMA" id="IGIWHIE"/>
<dbReference type="InterPro" id="IPR001680">
    <property type="entry name" value="WD40_rpt"/>
</dbReference>
<dbReference type="RefSeq" id="XP_013334936.1">
    <property type="nucleotide sequence ID" value="XM_013479482.1"/>
</dbReference>
<feature type="compositionally biased region" description="Basic residues" evidence="1">
    <location>
        <begin position="754"/>
        <end position="763"/>
    </location>
</feature>
<dbReference type="PANTHER" id="PTHR44163:SF1">
    <property type="entry name" value="U3 SMALL NUCLEOLAR RNA-ASSOCIATED PROTEIN 4 HOMOLOG"/>
    <property type="match status" value="1"/>
</dbReference>
<dbReference type="GO" id="GO:0030686">
    <property type="term" value="C:90S preribosome"/>
    <property type="evidence" value="ECO:0007669"/>
    <property type="project" value="InterPro"/>
</dbReference>
<evidence type="ECO:0000313" key="3">
    <source>
        <dbReference type="Proteomes" id="UP000030763"/>
    </source>
</evidence>
<keyword evidence="3" id="KW-1185">Reference proteome</keyword>
<dbReference type="PANTHER" id="PTHR44163">
    <property type="entry name" value="U3 SMALL NUCLEOLAR RNA-ASSOCIATED PROTEIN 4 HOMOLOG"/>
    <property type="match status" value="1"/>
</dbReference>
<dbReference type="Pfam" id="PF00400">
    <property type="entry name" value="WD40"/>
    <property type="match status" value="1"/>
</dbReference>
<dbReference type="GeneID" id="25338925"/>
<dbReference type="InterPro" id="IPR015943">
    <property type="entry name" value="WD40/YVTN_repeat-like_dom_sf"/>
</dbReference>
<feature type="compositionally biased region" description="Basic and acidic residues" evidence="1">
    <location>
        <begin position="738"/>
        <end position="753"/>
    </location>
</feature>